<gene>
    <name evidence="2" type="ORF">IQ17_03252</name>
</gene>
<accession>A0A562LBT8</accession>
<dbReference type="RefSeq" id="WP_283811469.1">
    <property type="nucleotide sequence ID" value="NZ_CP088014.1"/>
</dbReference>
<reference evidence="2 3" key="1">
    <citation type="journal article" date="2015" name="Stand. Genomic Sci.">
        <title>Genomic Encyclopedia of Bacterial and Archaeal Type Strains, Phase III: the genomes of soil and plant-associated and newly described type strains.</title>
        <authorList>
            <person name="Whitman W.B."/>
            <person name="Woyke T."/>
            <person name="Klenk H.P."/>
            <person name="Zhou Y."/>
            <person name="Lilburn T.G."/>
            <person name="Beck B.J."/>
            <person name="De Vos P."/>
            <person name="Vandamme P."/>
            <person name="Eisen J.A."/>
            <person name="Garrity G."/>
            <person name="Hugenholtz P."/>
            <person name="Kyrpides N.C."/>
        </authorList>
    </citation>
    <scope>NUCLEOTIDE SEQUENCE [LARGE SCALE GENOMIC DNA]</scope>
    <source>
        <strain evidence="2 3">CGMCC 1.10947</strain>
    </source>
</reference>
<keyword evidence="1" id="KW-1133">Transmembrane helix</keyword>
<organism evidence="2 3">
    <name type="scientific">Bradyrhizobium daqingense</name>
    <dbReference type="NCBI Taxonomy" id="993502"/>
    <lineage>
        <taxon>Bacteria</taxon>
        <taxon>Pseudomonadati</taxon>
        <taxon>Pseudomonadota</taxon>
        <taxon>Alphaproteobacteria</taxon>
        <taxon>Hyphomicrobiales</taxon>
        <taxon>Nitrobacteraceae</taxon>
        <taxon>Bradyrhizobium</taxon>
    </lineage>
</organism>
<dbReference type="Proteomes" id="UP000317176">
    <property type="component" value="Unassembled WGS sequence"/>
</dbReference>
<keyword evidence="3" id="KW-1185">Reference proteome</keyword>
<dbReference type="AlphaFoldDB" id="A0A562LBT8"/>
<proteinExistence type="predicted"/>
<dbReference type="EMBL" id="VLKL01000008">
    <property type="protein sequence ID" value="TWI05088.1"/>
    <property type="molecule type" value="Genomic_DNA"/>
</dbReference>
<comment type="caution">
    <text evidence="2">The sequence shown here is derived from an EMBL/GenBank/DDBJ whole genome shotgun (WGS) entry which is preliminary data.</text>
</comment>
<keyword evidence="1" id="KW-0812">Transmembrane</keyword>
<evidence type="ECO:0000313" key="2">
    <source>
        <dbReference type="EMBL" id="TWI05088.1"/>
    </source>
</evidence>
<sequence length="43" mass="4683">MRKALAELSEDERHALLYLADLGTAACLSGLIVSIMKFVGDLF</sequence>
<feature type="transmembrane region" description="Helical" evidence="1">
    <location>
        <begin position="15"/>
        <end position="39"/>
    </location>
</feature>
<name>A0A562LBT8_9BRAD</name>
<protein>
    <submittedName>
        <fullName evidence="2">Uncharacterized protein</fullName>
    </submittedName>
</protein>
<evidence type="ECO:0000313" key="3">
    <source>
        <dbReference type="Proteomes" id="UP000317176"/>
    </source>
</evidence>
<evidence type="ECO:0000256" key="1">
    <source>
        <dbReference type="SAM" id="Phobius"/>
    </source>
</evidence>
<keyword evidence="1" id="KW-0472">Membrane</keyword>